<gene>
    <name evidence="2" type="ORF">N7498_006945</name>
</gene>
<feature type="compositionally biased region" description="Acidic residues" evidence="1">
    <location>
        <begin position="199"/>
        <end position="214"/>
    </location>
</feature>
<feature type="region of interest" description="Disordered" evidence="1">
    <location>
        <begin position="292"/>
        <end position="362"/>
    </location>
</feature>
<sequence>MSAMDCAASTMPTNACCPARIQTHIKNQGSNSSALSHDAMTVDGRIPSPRRWSPTYQPRRRDRQFPSSLSFLPSSAARSESNEYSTTLTRRPATRSPVCISPFRSVRRMKEPFQLVLPKSPTSAGASPATASCDGSFPKWMKDPKPQDGRTLRTWRSDQNLTVANLSAFGLLPSPPISESRPASSGIESSYFECKSDTNSEEDTPTQELPEEPIGEPVDKPIEGPLEETVQEPIEHLIDDTLEEPLEELMKEPEKGPPGEPTLPFEMTEKIFYKAYRPPGWTRELEERRRTDVTNVHEAHSNLIRQCEGASQDQETPPISSPAKKPKSSPVSSPRSVHSAMAVVPGASPRPQRPRTATVSSEASWVPTNFSYCQTWLQGVPFEAGEDKDQPPKEFNRRKFQIVETDPPMPKLDIIPGAKALEEPVVSSSTRDGAETKDANTSLQRFAVASKPKLVEVTRQSSPSMPPSTAPPIPPPPPPPLLPQPLPMTPDQRQEEVSAFSPDTPLYLSDSGYGTRESGYSMDSYQDSKDDDAYTDPGSLTSDSVTSTVVGDRPESAQGERDRSPQPEIRSGSVSPKASSSPRTASSGHTSNLSEKEDGKQRLLDQGWTLDDHEWTLGELEHSVKDFPRHMLRLTSPVIVYLRRNDEKVLLRPFRTIFPKVAENLLDCLCAALIARNYLVSLSTLHRRKTSVSSRPDPYIIDAIPAKAYSTLGIQLPTGSPGRMKDRALGSRSMELHRKLEGIIDNLLFAICGRADDTLKSAVEVLAQVLETNAQH</sequence>
<protein>
    <submittedName>
        <fullName evidence="2">Uncharacterized protein</fullName>
    </submittedName>
</protein>
<dbReference type="OrthoDB" id="4219928at2759"/>
<dbReference type="Proteomes" id="UP001150904">
    <property type="component" value="Unassembled WGS sequence"/>
</dbReference>
<accession>A0A9W9MDD2</accession>
<proteinExistence type="predicted"/>
<reference evidence="2" key="2">
    <citation type="journal article" date="2023" name="IMA Fungus">
        <title>Comparative genomic study of the Penicillium genus elucidates a diverse pangenome and 15 lateral gene transfer events.</title>
        <authorList>
            <person name="Petersen C."/>
            <person name="Sorensen T."/>
            <person name="Nielsen M.R."/>
            <person name="Sondergaard T.E."/>
            <person name="Sorensen J.L."/>
            <person name="Fitzpatrick D.A."/>
            <person name="Frisvad J.C."/>
            <person name="Nielsen K.L."/>
        </authorList>
    </citation>
    <scope>NUCLEOTIDE SEQUENCE</scope>
    <source>
        <strain evidence="2">IBT 15544</strain>
    </source>
</reference>
<feature type="compositionally biased region" description="Basic and acidic residues" evidence="1">
    <location>
        <begin position="552"/>
        <end position="565"/>
    </location>
</feature>
<keyword evidence="3" id="KW-1185">Reference proteome</keyword>
<feature type="region of interest" description="Disordered" evidence="1">
    <location>
        <begin position="420"/>
        <end position="600"/>
    </location>
</feature>
<evidence type="ECO:0000313" key="3">
    <source>
        <dbReference type="Proteomes" id="UP001150904"/>
    </source>
</evidence>
<comment type="caution">
    <text evidence="2">The sequence shown here is derived from an EMBL/GenBank/DDBJ whole genome shotgun (WGS) entry which is preliminary data.</text>
</comment>
<evidence type="ECO:0000313" key="2">
    <source>
        <dbReference type="EMBL" id="KAJ5197828.1"/>
    </source>
</evidence>
<evidence type="ECO:0000256" key="1">
    <source>
        <dbReference type="SAM" id="MobiDB-lite"/>
    </source>
</evidence>
<name>A0A9W9MDD2_9EURO</name>
<feature type="compositionally biased region" description="Low complexity" evidence="1">
    <location>
        <begin position="65"/>
        <end position="77"/>
    </location>
</feature>
<feature type="region of interest" description="Disordered" evidence="1">
    <location>
        <begin position="176"/>
        <end position="218"/>
    </location>
</feature>
<feature type="region of interest" description="Disordered" evidence="1">
    <location>
        <begin position="28"/>
        <end position="91"/>
    </location>
</feature>
<feature type="compositionally biased region" description="Low complexity" evidence="1">
    <location>
        <begin position="571"/>
        <end position="581"/>
    </location>
</feature>
<feature type="compositionally biased region" description="Polar residues" evidence="1">
    <location>
        <begin position="78"/>
        <end position="89"/>
    </location>
</feature>
<feature type="compositionally biased region" description="Low complexity" evidence="1">
    <location>
        <begin position="541"/>
        <end position="550"/>
    </location>
</feature>
<feature type="region of interest" description="Disordered" evidence="1">
    <location>
        <begin position="118"/>
        <end position="140"/>
    </location>
</feature>
<reference evidence="2" key="1">
    <citation type="submission" date="2022-12" db="EMBL/GenBank/DDBJ databases">
        <authorList>
            <person name="Petersen C."/>
        </authorList>
    </citation>
    <scope>NUCLEOTIDE SEQUENCE</scope>
    <source>
        <strain evidence="2">IBT 15544</strain>
    </source>
</reference>
<dbReference type="EMBL" id="JAPQKR010000014">
    <property type="protein sequence ID" value="KAJ5197828.1"/>
    <property type="molecule type" value="Genomic_DNA"/>
</dbReference>
<dbReference type="RefSeq" id="XP_058306256.1">
    <property type="nucleotide sequence ID" value="XM_058454007.1"/>
</dbReference>
<feature type="compositionally biased region" description="Pro residues" evidence="1">
    <location>
        <begin position="464"/>
        <end position="488"/>
    </location>
</feature>
<organism evidence="2 3">
    <name type="scientific">Penicillium cinerascens</name>
    <dbReference type="NCBI Taxonomy" id="70096"/>
    <lineage>
        <taxon>Eukaryota</taxon>
        <taxon>Fungi</taxon>
        <taxon>Dikarya</taxon>
        <taxon>Ascomycota</taxon>
        <taxon>Pezizomycotina</taxon>
        <taxon>Eurotiomycetes</taxon>
        <taxon>Eurotiomycetidae</taxon>
        <taxon>Eurotiales</taxon>
        <taxon>Aspergillaceae</taxon>
        <taxon>Penicillium</taxon>
    </lineage>
</organism>
<feature type="compositionally biased region" description="Low complexity" evidence="1">
    <location>
        <begin position="317"/>
        <end position="336"/>
    </location>
</feature>
<feature type="compositionally biased region" description="Polar residues" evidence="1">
    <location>
        <begin position="582"/>
        <end position="593"/>
    </location>
</feature>
<feature type="compositionally biased region" description="Low complexity" evidence="1">
    <location>
        <begin position="120"/>
        <end position="132"/>
    </location>
</feature>
<dbReference type="GeneID" id="83181308"/>
<dbReference type="AlphaFoldDB" id="A0A9W9MDD2"/>